<feature type="region of interest" description="Disordered" evidence="8">
    <location>
        <begin position="1"/>
        <end position="76"/>
    </location>
</feature>
<proteinExistence type="predicted"/>
<feature type="compositionally biased region" description="Low complexity" evidence="8">
    <location>
        <begin position="52"/>
        <end position="61"/>
    </location>
</feature>
<evidence type="ECO:0000259" key="10">
    <source>
        <dbReference type="PROSITE" id="PS50835"/>
    </source>
</evidence>
<name>A0A9D3X9R5_9SAUR</name>
<reference evidence="11" key="1">
    <citation type="submission" date="2021-09" db="EMBL/GenBank/DDBJ databases">
        <title>The genome of Mauremys mutica provides insights into the evolution of semi-aquatic lifestyle.</title>
        <authorList>
            <person name="Gong S."/>
            <person name="Gao Y."/>
        </authorList>
    </citation>
    <scope>NUCLEOTIDE SEQUENCE</scope>
    <source>
        <strain evidence="11">MM-2020</strain>
        <tissue evidence="11">Muscle</tissue>
    </source>
</reference>
<gene>
    <name evidence="11" type="ORF">KIL84_008322</name>
</gene>
<dbReference type="InterPro" id="IPR013106">
    <property type="entry name" value="Ig_V-set"/>
</dbReference>
<dbReference type="GO" id="GO:0007156">
    <property type="term" value="P:homophilic cell adhesion via plasma membrane adhesion molecules"/>
    <property type="evidence" value="ECO:0007669"/>
    <property type="project" value="TreeGrafter"/>
</dbReference>
<evidence type="ECO:0000256" key="6">
    <source>
        <dbReference type="ARBA" id="ARBA00023157"/>
    </source>
</evidence>
<evidence type="ECO:0000256" key="1">
    <source>
        <dbReference type="ARBA" id="ARBA00004479"/>
    </source>
</evidence>
<dbReference type="Pfam" id="PF07686">
    <property type="entry name" value="V-set"/>
    <property type="match status" value="1"/>
</dbReference>
<dbReference type="InterPro" id="IPR003599">
    <property type="entry name" value="Ig_sub"/>
</dbReference>
<evidence type="ECO:0000256" key="8">
    <source>
        <dbReference type="SAM" id="MobiDB-lite"/>
    </source>
</evidence>
<keyword evidence="6" id="KW-1015">Disulfide bond</keyword>
<keyword evidence="5 9" id="KW-0472">Membrane</keyword>
<dbReference type="SMART" id="SM00409">
    <property type="entry name" value="IG"/>
    <property type="match status" value="2"/>
</dbReference>
<evidence type="ECO:0000256" key="9">
    <source>
        <dbReference type="SAM" id="Phobius"/>
    </source>
</evidence>
<dbReference type="CDD" id="cd00096">
    <property type="entry name" value="Ig"/>
    <property type="match status" value="1"/>
</dbReference>
<dbReference type="InterPro" id="IPR013783">
    <property type="entry name" value="Ig-like_fold"/>
</dbReference>
<evidence type="ECO:0000256" key="2">
    <source>
        <dbReference type="ARBA" id="ARBA00022692"/>
    </source>
</evidence>
<dbReference type="AlphaFoldDB" id="A0A9D3X9R5"/>
<dbReference type="InterPro" id="IPR007110">
    <property type="entry name" value="Ig-like_dom"/>
</dbReference>
<feature type="compositionally biased region" description="Polar residues" evidence="8">
    <location>
        <begin position="392"/>
        <end position="411"/>
    </location>
</feature>
<comment type="subcellular location">
    <subcellularLocation>
        <location evidence="1">Membrane</location>
        <topology evidence="1">Single-pass type I membrane protein</topology>
    </subcellularLocation>
</comment>
<evidence type="ECO:0000256" key="3">
    <source>
        <dbReference type="ARBA" id="ARBA00022729"/>
    </source>
</evidence>
<protein>
    <recommendedName>
        <fullName evidence="10">Ig-like domain-containing protein</fullName>
    </recommendedName>
</protein>
<evidence type="ECO:0000313" key="12">
    <source>
        <dbReference type="Proteomes" id="UP000827986"/>
    </source>
</evidence>
<dbReference type="InterPro" id="IPR042757">
    <property type="entry name" value="ESAM"/>
</dbReference>
<feature type="non-terminal residue" evidence="11">
    <location>
        <position position="533"/>
    </location>
</feature>
<evidence type="ECO:0000256" key="4">
    <source>
        <dbReference type="ARBA" id="ARBA00022989"/>
    </source>
</evidence>
<dbReference type="SUPFAM" id="SSF48726">
    <property type="entry name" value="Immunoglobulin"/>
    <property type="match status" value="2"/>
</dbReference>
<evidence type="ECO:0000256" key="7">
    <source>
        <dbReference type="ARBA" id="ARBA00023319"/>
    </source>
</evidence>
<feature type="transmembrane region" description="Helical" evidence="9">
    <location>
        <begin position="336"/>
        <end position="360"/>
    </location>
</feature>
<dbReference type="Pfam" id="PF13927">
    <property type="entry name" value="Ig_3"/>
    <property type="match status" value="1"/>
</dbReference>
<sequence length="533" mass="56997">QALPGHRTNPSRAGIRASPRPRLSRDPGPTPPAPRLGSHRPSHLIGSPRPAPHLLGPPHLGHGPRPRLRLPPPGAALRHLPRSARLCCGMSAARQPPVLGAGGMEPLPLALGLAALLGLSSALLEVNVGQASISTIQGQRVVLPIWYTSISQRSPYVSWVLERPGANRLQILTYMDGTVKVPETYLKNRTGFVYPMPFFNISIAINNTQEMDSGEYMCTVNILDEETINGKNIGLINLTVLVPPSPPMCQIHGKPYLGGNVTMSCKSSFSKPSPKYTWQRTAPNTQVFFAPAQDLTRGTLMLTNLSKEMSGTYVCMAANVAGSSKCNITLEVNSPLSAAVIAGAVVGSLIGVGLIILFVLQMFVYRKKKKDTQEELANEIKEDAVAPKTTPWGKSSSSDIVSKNGTLSSVHTTRDHKLYPSKPASDTASITTAAGSTVGYRPPYNHPRSRTLTPTPSLSSQSLPLYFPPGMNGSHYPSTVPSNRNTLHRTNGAQPQAPRQEPTVPQGLSTSTLTRMGAVPVMVPAQSQAGSLV</sequence>
<dbReference type="GO" id="GO:0098632">
    <property type="term" value="F:cell-cell adhesion mediator activity"/>
    <property type="evidence" value="ECO:0007669"/>
    <property type="project" value="TreeGrafter"/>
</dbReference>
<evidence type="ECO:0000313" key="11">
    <source>
        <dbReference type="EMBL" id="KAH1175448.1"/>
    </source>
</evidence>
<keyword evidence="3" id="KW-0732">Signal</keyword>
<dbReference type="Proteomes" id="UP000827986">
    <property type="component" value="Unassembled WGS sequence"/>
</dbReference>
<dbReference type="GO" id="GO:0005912">
    <property type="term" value="C:adherens junction"/>
    <property type="evidence" value="ECO:0007669"/>
    <property type="project" value="TreeGrafter"/>
</dbReference>
<feature type="region of interest" description="Disordered" evidence="8">
    <location>
        <begin position="387"/>
        <end position="459"/>
    </location>
</feature>
<dbReference type="GO" id="GO:0005886">
    <property type="term" value="C:plasma membrane"/>
    <property type="evidence" value="ECO:0007669"/>
    <property type="project" value="TreeGrafter"/>
</dbReference>
<accession>A0A9D3X9R5</accession>
<keyword evidence="4 9" id="KW-1133">Transmembrane helix</keyword>
<dbReference type="PROSITE" id="PS50835">
    <property type="entry name" value="IG_LIKE"/>
    <property type="match status" value="1"/>
</dbReference>
<dbReference type="PANTHER" id="PTHR44549">
    <property type="entry name" value="ENDOTHELIAL CELL-SELECTIVE ADHESION MOLECULE"/>
    <property type="match status" value="1"/>
</dbReference>
<organism evidence="11 12">
    <name type="scientific">Mauremys mutica</name>
    <name type="common">yellowpond turtle</name>
    <dbReference type="NCBI Taxonomy" id="74926"/>
    <lineage>
        <taxon>Eukaryota</taxon>
        <taxon>Metazoa</taxon>
        <taxon>Chordata</taxon>
        <taxon>Craniata</taxon>
        <taxon>Vertebrata</taxon>
        <taxon>Euteleostomi</taxon>
        <taxon>Archelosauria</taxon>
        <taxon>Testudinata</taxon>
        <taxon>Testudines</taxon>
        <taxon>Cryptodira</taxon>
        <taxon>Durocryptodira</taxon>
        <taxon>Testudinoidea</taxon>
        <taxon>Geoemydidae</taxon>
        <taxon>Geoemydinae</taxon>
        <taxon>Mauremys</taxon>
    </lineage>
</organism>
<evidence type="ECO:0000256" key="5">
    <source>
        <dbReference type="ARBA" id="ARBA00023136"/>
    </source>
</evidence>
<comment type="caution">
    <text evidence="11">The sequence shown here is derived from an EMBL/GenBank/DDBJ whole genome shotgun (WGS) entry which is preliminary data.</text>
</comment>
<dbReference type="EMBL" id="JAHDVG010000477">
    <property type="protein sequence ID" value="KAH1175448.1"/>
    <property type="molecule type" value="Genomic_DNA"/>
</dbReference>
<feature type="region of interest" description="Disordered" evidence="8">
    <location>
        <begin position="472"/>
        <end position="510"/>
    </location>
</feature>
<dbReference type="InterPro" id="IPR003598">
    <property type="entry name" value="Ig_sub2"/>
</dbReference>
<feature type="compositionally biased region" description="Polar residues" evidence="8">
    <location>
        <begin position="475"/>
        <end position="494"/>
    </location>
</feature>
<feature type="domain" description="Ig-like" evidence="10">
    <location>
        <begin position="246"/>
        <end position="333"/>
    </location>
</feature>
<feature type="compositionally biased region" description="Low complexity" evidence="8">
    <location>
        <begin position="450"/>
        <end position="459"/>
    </location>
</feature>
<dbReference type="SMART" id="SM00408">
    <property type="entry name" value="IGc2"/>
    <property type="match status" value="1"/>
</dbReference>
<dbReference type="Gene3D" id="2.60.40.10">
    <property type="entry name" value="Immunoglobulins"/>
    <property type="match status" value="2"/>
</dbReference>
<keyword evidence="2 9" id="KW-0812">Transmembrane</keyword>
<feature type="compositionally biased region" description="Polar residues" evidence="8">
    <location>
        <begin position="424"/>
        <end position="435"/>
    </location>
</feature>
<keyword evidence="12" id="KW-1185">Reference proteome</keyword>
<dbReference type="PANTHER" id="PTHR44549:SF1">
    <property type="entry name" value="ENDOTHELIAL CELL-SELECTIVE ADHESION MOLECULE"/>
    <property type="match status" value="1"/>
</dbReference>
<dbReference type="FunFam" id="2.60.40.10:FF:000095">
    <property type="entry name" value="immunoglobulin superfamily member 11 isoform X1"/>
    <property type="match status" value="1"/>
</dbReference>
<keyword evidence="7" id="KW-0393">Immunoglobulin domain</keyword>
<dbReference type="InterPro" id="IPR036179">
    <property type="entry name" value="Ig-like_dom_sf"/>
</dbReference>